<proteinExistence type="predicted"/>
<dbReference type="EMBL" id="JBITLE010000004">
    <property type="protein sequence ID" value="MFI7263560.1"/>
    <property type="molecule type" value="Genomic_DNA"/>
</dbReference>
<evidence type="ECO:0000313" key="1">
    <source>
        <dbReference type="EMBL" id="MFI7263560.1"/>
    </source>
</evidence>
<accession>A0ABW7ZL38</accession>
<name>A0ABW7ZL38_9ACTN</name>
<comment type="caution">
    <text evidence="1">The sequence shown here is derived from an EMBL/GenBank/DDBJ whole genome shotgun (WGS) entry which is preliminary data.</text>
</comment>
<dbReference type="Proteomes" id="UP001612812">
    <property type="component" value="Unassembled WGS sequence"/>
</dbReference>
<gene>
    <name evidence="1" type="ORF">ACIBP4_14850</name>
</gene>
<evidence type="ECO:0000313" key="2">
    <source>
        <dbReference type="Proteomes" id="UP001612812"/>
    </source>
</evidence>
<dbReference type="RefSeq" id="WP_396754526.1">
    <property type="nucleotide sequence ID" value="NZ_JBITLA010000004.1"/>
</dbReference>
<organism evidence="1 2">
    <name type="scientific">Micromonospora maritima</name>
    <dbReference type="NCBI Taxonomy" id="986711"/>
    <lineage>
        <taxon>Bacteria</taxon>
        <taxon>Bacillati</taxon>
        <taxon>Actinomycetota</taxon>
        <taxon>Actinomycetes</taxon>
        <taxon>Micromonosporales</taxon>
        <taxon>Micromonosporaceae</taxon>
        <taxon>Micromonospora</taxon>
    </lineage>
</organism>
<reference evidence="1 2" key="1">
    <citation type="submission" date="2024-10" db="EMBL/GenBank/DDBJ databases">
        <title>The Natural Products Discovery Center: Release of the First 8490 Sequenced Strains for Exploring Actinobacteria Biosynthetic Diversity.</title>
        <authorList>
            <person name="Kalkreuter E."/>
            <person name="Kautsar S.A."/>
            <person name="Yang D."/>
            <person name="Bader C.D."/>
            <person name="Teijaro C.N."/>
            <person name="Fluegel L."/>
            <person name="Davis C.M."/>
            <person name="Simpson J.R."/>
            <person name="Lauterbach L."/>
            <person name="Steele A.D."/>
            <person name="Gui C."/>
            <person name="Meng S."/>
            <person name="Li G."/>
            <person name="Viehrig K."/>
            <person name="Ye F."/>
            <person name="Su P."/>
            <person name="Kiefer A.F."/>
            <person name="Nichols A."/>
            <person name="Cepeda A.J."/>
            <person name="Yan W."/>
            <person name="Fan B."/>
            <person name="Jiang Y."/>
            <person name="Adhikari A."/>
            <person name="Zheng C.-J."/>
            <person name="Schuster L."/>
            <person name="Cowan T.M."/>
            <person name="Smanski M.J."/>
            <person name="Chevrette M.G."/>
            <person name="De Carvalho L.P.S."/>
            <person name="Shen B."/>
        </authorList>
    </citation>
    <scope>NUCLEOTIDE SEQUENCE [LARGE SCALE GENOMIC DNA]</scope>
    <source>
        <strain evidence="1 2">NPDC049845</strain>
    </source>
</reference>
<keyword evidence="2" id="KW-1185">Reference proteome</keyword>
<protein>
    <submittedName>
        <fullName evidence="1">Uncharacterized protein</fullName>
    </submittedName>
</protein>
<sequence length="147" mass="16093">MATVDGVELPAYFEHYDTPVKLVATPDGGYAAWRLDRSTGGWRSAEDLVDDVTGGVGGEIYVRSAGAFVQHVEQLRGRYLRGEGEIFALYETVRALEAPAIAERRPFTAEEAALIKGIRRRTFVMFEEQLQRAGDPGADPTIASTDS</sequence>